<dbReference type="AlphaFoldDB" id="A0A1Z4JG94"/>
<reference evidence="1 2" key="1">
    <citation type="submission" date="2017-06" db="EMBL/GenBank/DDBJ databases">
        <title>Genome sequencing of cyanobaciteial culture collection at National Institute for Environmental Studies (NIES).</title>
        <authorList>
            <person name="Hirose Y."/>
            <person name="Shimura Y."/>
            <person name="Fujisawa T."/>
            <person name="Nakamura Y."/>
            <person name="Kawachi M."/>
        </authorList>
    </citation>
    <scope>NUCLEOTIDE SEQUENCE [LARGE SCALE GENOMIC DNA]</scope>
    <source>
        <strain evidence="1 2">NIES-2135</strain>
    </source>
</reference>
<evidence type="ECO:0000313" key="1">
    <source>
        <dbReference type="EMBL" id="BAY55751.1"/>
    </source>
</evidence>
<sequence>MLAVTGERSQKIMQVISQQKISLGEYIMLLNLSCARNLEVVSLTPSFTLDLQNLCRSQIQTEPSPV</sequence>
<accession>A0A1Z4JG94</accession>
<evidence type="ECO:0000313" key="2">
    <source>
        <dbReference type="Proteomes" id="UP000217895"/>
    </source>
</evidence>
<dbReference type="EMBL" id="AP018203">
    <property type="protein sequence ID" value="BAY55751.1"/>
    <property type="molecule type" value="Genomic_DNA"/>
</dbReference>
<dbReference type="Proteomes" id="UP000217895">
    <property type="component" value="Chromosome"/>
</dbReference>
<gene>
    <name evidence="1" type="ORF">NIES2135_25750</name>
</gene>
<name>A0A1Z4JG94_LEPBY</name>
<keyword evidence="2" id="KW-1185">Reference proteome</keyword>
<proteinExistence type="predicted"/>
<protein>
    <submittedName>
        <fullName evidence="1">Uncharacterized protein</fullName>
    </submittedName>
</protein>
<organism evidence="1 2">
    <name type="scientific">Leptolyngbya boryana NIES-2135</name>
    <dbReference type="NCBI Taxonomy" id="1973484"/>
    <lineage>
        <taxon>Bacteria</taxon>
        <taxon>Bacillati</taxon>
        <taxon>Cyanobacteriota</taxon>
        <taxon>Cyanophyceae</taxon>
        <taxon>Leptolyngbyales</taxon>
        <taxon>Leptolyngbyaceae</taxon>
        <taxon>Leptolyngbya group</taxon>
        <taxon>Leptolyngbya</taxon>
    </lineage>
</organism>